<dbReference type="Proteomes" id="UP000053989">
    <property type="component" value="Unassembled WGS sequence"/>
</dbReference>
<keyword evidence="3" id="KW-1185">Reference proteome</keyword>
<dbReference type="OrthoDB" id="2683560at2759"/>
<organism evidence="2 3">
    <name type="scientific">Scleroderma citrinum Foug A</name>
    <dbReference type="NCBI Taxonomy" id="1036808"/>
    <lineage>
        <taxon>Eukaryota</taxon>
        <taxon>Fungi</taxon>
        <taxon>Dikarya</taxon>
        <taxon>Basidiomycota</taxon>
        <taxon>Agaricomycotina</taxon>
        <taxon>Agaricomycetes</taxon>
        <taxon>Agaricomycetidae</taxon>
        <taxon>Boletales</taxon>
        <taxon>Sclerodermatineae</taxon>
        <taxon>Sclerodermataceae</taxon>
        <taxon>Scleroderma</taxon>
    </lineage>
</organism>
<dbReference type="AlphaFoldDB" id="A0A0C3E099"/>
<sequence length="192" mass="20682">MACLLSVVGQYRSIIKWAGMAPAVGQSVEWSGSCESSTYTLTQVATYLTTNGVTYHDADDAWVWGNTHLHKLRQQYLMDENPEVAPICDLVEANIQRMSGEAVSHSCEHVLKLAASRGVEPHLIPPLASNGECKENSDWQDQMVEACELYALPAAPPAASSLTSMDVDSPKAGTTSLEDGEVANLFEGPAPM</sequence>
<reference evidence="2 3" key="1">
    <citation type="submission" date="2014-04" db="EMBL/GenBank/DDBJ databases">
        <authorList>
            <consortium name="DOE Joint Genome Institute"/>
            <person name="Kuo A."/>
            <person name="Kohler A."/>
            <person name="Nagy L.G."/>
            <person name="Floudas D."/>
            <person name="Copeland A."/>
            <person name="Barry K.W."/>
            <person name="Cichocki N."/>
            <person name="Veneault-Fourrey C."/>
            <person name="LaButti K."/>
            <person name="Lindquist E.A."/>
            <person name="Lipzen A."/>
            <person name="Lundell T."/>
            <person name="Morin E."/>
            <person name="Murat C."/>
            <person name="Sun H."/>
            <person name="Tunlid A."/>
            <person name="Henrissat B."/>
            <person name="Grigoriev I.V."/>
            <person name="Hibbett D.S."/>
            <person name="Martin F."/>
            <person name="Nordberg H.P."/>
            <person name="Cantor M.N."/>
            <person name="Hua S.X."/>
        </authorList>
    </citation>
    <scope>NUCLEOTIDE SEQUENCE [LARGE SCALE GENOMIC DNA]</scope>
    <source>
        <strain evidence="2 3">Foug A</strain>
    </source>
</reference>
<name>A0A0C3E099_9AGAM</name>
<dbReference type="EMBL" id="KN822046">
    <property type="protein sequence ID" value="KIM61919.1"/>
    <property type="molecule type" value="Genomic_DNA"/>
</dbReference>
<dbReference type="InParanoid" id="A0A0C3E099"/>
<proteinExistence type="predicted"/>
<evidence type="ECO:0000313" key="2">
    <source>
        <dbReference type="EMBL" id="KIM61919.1"/>
    </source>
</evidence>
<gene>
    <name evidence="2" type="ORF">SCLCIDRAFT_25395</name>
</gene>
<accession>A0A0C3E099</accession>
<feature type="region of interest" description="Disordered" evidence="1">
    <location>
        <begin position="160"/>
        <end position="192"/>
    </location>
</feature>
<evidence type="ECO:0000256" key="1">
    <source>
        <dbReference type="SAM" id="MobiDB-lite"/>
    </source>
</evidence>
<dbReference type="HOGENOM" id="CLU_1595513_0_0_1"/>
<protein>
    <submittedName>
        <fullName evidence="2">Uncharacterized protein</fullName>
    </submittedName>
</protein>
<evidence type="ECO:0000313" key="3">
    <source>
        <dbReference type="Proteomes" id="UP000053989"/>
    </source>
</evidence>
<reference evidence="3" key="2">
    <citation type="submission" date="2015-01" db="EMBL/GenBank/DDBJ databases">
        <title>Evolutionary Origins and Diversification of the Mycorrhizal Mutualists.</title>
        <authorList>
            <consortium name="DOE Joint Genome Institute"/>
            <consortium name="Mycorrhizal Genomics Consortium"/>
            <person name="Kohler A."/>
            <person name="Kuo A."/>
            <person name="Nagy L.G."/>
            <person name="Floudas D."/>
            <person name="Copeland A."/>
            <person name="Barry K.W."/>
            <person name="Cichocki N."/>
            <person name="Veneault-Fourrey C."/>
            <person name="LaButti K."/>
            <person name="Lindquist E.A."/>
            <person name="Lipzen A."/>
            <person name="Lundell T."/>
            <person name="Morin E."/>
            <person name="Murat C."/>
            <person name="Riley R."/>
            <person name="Ohm R."/>
            <person name="Sun H."/>
            <person name="Tunlid A."/>
            <person name="Henrissat B."/>
            <person name="Grigoriev I.V."/>
            <person name="Hibbett D.S."/>
            <person name="Martin F."/>
        </authorList>
    </citation>
    <scope>NUCLEOTIDE SEQUENCE [LARGE SCALE GENOMIC DNA]</scope>
    <source>
        <strain evidence="3">Foug A</strain>
    </source>
</reference>